<evidence type="ECO:0000256" key="6">
    <source>
        <dbReference type="RuleBase" id="RU361157"/>
    </source>
</evidence>
<evidence type="ECO:0000256" key="4">
    <source>
        <dbReference type="ARBA" id="ARBA00023136"/>
    </source>
</evidence>
<dbReference type="InterPro" id="IPR047817">
    <property type="entry name" value="ABC2_TM_bact-type"/>
</dbReference>
<comment type="caution">
    <text evidence="9">The sequence shown here is derived from an EMBL/GenBank/DDBJ whole genome shotgun (WGS) entry which is preliminary data.</text>
</comment>
<evidence type="ECO:0000259" key="8">
    <source>
        <dbReference type="PROSITE" id="PS51012"/>
    </source>
</evidence>
<feature type="compositionally biased region" description="Low complexity" evidence="7">
    <location>
        <begin position="1"/>
        <end position="11"/>
    </location>
</feature>
<feature type="region of interest" description="Disordered" evidence="7">
    <location>
        <begin position="1"/>
        <end position="23"/>
    </location>
</feature>
<keyword evidence="10" id="KW-1185">Reference proteome</keyword>
<protein>
    <recommendedName>
        <fullName evidence="6">Transport permease protein</fullName>
    </recommendedName>
</protein>
<keyword evidence="6" id="KW-1003">Cell membrane</keyword>
<sequence length="280" mass="29352">MSTATTATTARPAPPHPRGDVVETPVRHVPSALRHGVTLAWRGVVKTIHSPEALLDVTLQPVIFLLLFVYVFGGAISGDTSTYLQFALPGVLVQTIVFASAGTGVALAEDLHTGIFDRFRSLPISRTAPLLGAIGADLVRYLTSGVIMLVFGVILGFRFGTGPVAVVAALGLVMVFAFALCWVFTALAMVVKSPRSVQGLGALVMLPITFGSNVFVPASTMPSWLRWFVELNPVSKIADAVRGLLVGGPVAVPATAGLVAAAVIVVIFAPLAVALYQRRT</sequence>
<accession>A0ABX1RPW2</accession>
<dbReference type="EMBL" id="JAAXKY010000139">
    <property type="protein sequence ID" value="NMH81293.1"/>
    <property type="molecule type" value="Genomic_DNA"/>
</dbReference>
<feature type="transmembrane region" description="Helical" evidence="6">
    <location>
        <begin position="129"/>
        <end position="157"/>
    </location>
</feature>
<evidence type="ECO:0000256" key="3">
    <source>
        <dbReference type="ARBA" id="ARBA00022989"/>
    </source>
</evidence>
<feature type="transmembrane region" description="Helical" evidence="6">
    <location>
        <begin position="163"/>
        <end position="188"/>
    </location>
</feature>
<dbReference type="PROSITE" id="PS51012">
    <property type="entry name" value="ABC_TM2"/>
    <property type="match status" value="1"/>
</dbReference>
<dbReference type="Pfam" id="PF01061">
    <property type="entry name" value="ABC2_membrane"/>
    <property type="match status" value="1"/>
</dbReference>
<feature type="transmembrane region" description="Helical" evidence="6">
    <location>
        <begin position="53"/>
        <end position="77"/>
    </location>
</feature>
<feature type="transmembrane region" description="Helical" evidence="6">
    <location>
        <begin position="254"/>
        <end position="276"/>
    </location>
</feature>
<evidence type="ECO:0000256" key="5">
    <source>
        <dbReference type="ARBA" id="ARBA00023251"/>
    </source>
</evidence>
<evidence type="ECO:0000256" key="7">
    <source>
        <dbReference type="SAM" id="MobiDB-lite"/>
    </source>
</evidence>
<evidence type="ECO:0000256" key="1">
    <source>
        <dbReference type="ARBA" id="ARBA00004141"/>
    </source>
</evidence>
<keyword evidence="3 6" id="KW-1133">Transmembrane helix</keyword>
<dbReference type="InterPro" id="IPR051784">
    <property type="entry name" value="Nod_factor_ABC_transporter"/>
</dbReference>
<gene>
    <name evidence="9" type="ORF">HF577_29895</name>
</gene>
<comment type="subcellular location">
    <subcellularLocation>
        <location evidence="6">Cell membrane</location>
        <topology evidence="6">Multi-pass membrane protein</topology>
    </subcellularLocation>
    <subcellularLocation>
        <location evidence="1">Membrane</location>
        <topology evidence="1">Multi-pass membrane protein</topology>
    </subcellularLocation>
</comment>
<evidence type="ECO:0000313" key="9">
    <source>
        <dbReference type="EMBL" id="NMH81293.1"/>
    </source>
</evidence>
<organism evidence="9 10">
    <name type="scientific">Pseudonocardia xinjiangensis</name>
    <dbReference type="NCBI Taxonomy" id="75289"/>
    <lineage>
        <taxon>Bacteria</taxon>
        <taxon>Bacillati</taxon>
        <taxon>Actinomycetota</taxon>
        <taxon>Actinomycetes</taxon>
        <taxon>Pseudonocardiales</taxon>
        <taxon>Pseudonocardiaceae</taxon>
        <taxon>Pseudonocardia</taxon>
    </lineage>
</organism>
<comment type="similarity">
    <text evidence="6">Belongs to the ABC-2 integral membrane protein family.</text>
</comment>
<evidence type="ECO:0000313" key="10">
    <source>
        <dbReference type="Proteomes" id="UP001296706"/>
    </source>
</evidence>
<feature type="transmembrane region" description="Helical" evidence="6">
    <location>
        <begin position="200"/>
        <end position="218"/>
    </location>
</feature>
<name>A0ABX1RPW2_9PSEU</name>
<feature type="transmembrane region" description="Helical" evidence="6">
    <location>
        <begin position="83"/>
        <end position="108"/>
    </location>
</feature>
<reference evidence="9 10" key="1">
    <citation type="submission" date="2020-04" db="EMBL/GenBank/DDBJ databases">
        <authorList>
            <person name="Klaysubun C."/>
            <person name="Duangmal K."/>
            <person name="Lipun K."/>
        </authorList>
    </citation>
    <scope>NUCLEOTIDE SEQUENCE [LARGE SCALE GENOMIC DNA]</scope>
    <source>
        <strain evidence="9 10">JCM 11839</strain>
    </source>
</reference>
<dbReference type="Proteomes" id="UP001296706">
    <property type="component" value="Unassembled WGS sequence"/>
</dbReference>
<feature type="domain" description="ABC transmembrane type-2" evidence="8">
    <location>
        <begin position="52"/>
        <end position="279"/>
    </location>
</feature>
<proteinExistence type="inferred from homology"/>
<dbReference type="InterPro" id="IPR000412">
    <property type="entry name" value="ABC_2_transport"/>
</dbReference>
<dbReference type="InterPro" id="IPR013525">
    <property type="entry name" value="ABC2_TM"/>
</dbReference>
<dbReference type="PANTHER" id="PTHR43229">
    <property type="entry name" value="NODULATION PROTEIN J"/>
    <property type="match status" value="1"/>
</dbReference>
<keyword evidence="2 6" id="KW-0812">Transmembrane</keyword>
<evidence type="ECO:0000256" key="2">
    <source>
        <dbReference type="ARBA" id="ARBA00022692"/>
    </source>
</evidence>
<dbReference type="RefSeq" id="WP_169399328.1">
    <property type="nucleotide sequence ID" value="NZ_BAAAJH010000046.1"/>
</dbReference>
<keyword evidence="4 6" id="KW-0472">Membrane</keyword>
<keyword evidence="6" id="KW-0813">Transport</keyword>
<dbReference type="PIRSF" id="PIRSF006648">
    <property type="entry name" value="DrrB"/>
    <property type="match status" value="1"/>
</dbReference>
<dbReference type="PANTHER" id="PTHR43229:SF2">
    <property type="entry name" value="NODULATION PROTEIN J"/>
    <property type="match status" value="1"/>
</dbReference>
<keyword evidence="5" id="KW-0046">Antibiotic resistance</keyword>